<dbReference type="CDD" id="cd00090">
    <property type="entry name" value="HTH_ARSR"/>
    <property type="match status" value="1"/>
</dbReference>
<evidence type="ECO:0000256" key="1">
    <source>
        <dbReference type="ARBA" id="ARBA00023015"/>
    </source>
</evidence>
<evidence type="ECO:0000256" key="3">
    <source>
        <dbReference type="ARBA" id="ARBA00023163"/>
    </source>
</evidence>
<accession>A0ABU3VY33</accession>
<feature type="domain" description="HTH hxlR-type" evidence="4">
    <location>
        <begin position="16"/>
        <end position="114"/>
    </location>
</feature>
<name>A0ABU3VY33_9GAMM</name>
<comment type="caution">
    <text evidence="5">The sequence shown here is derived from an EMBL/GenBank/DDBJ whole genome shotgun (WGS) entry which is preliminary data.</text>
</comment>
<dbReference type="PANTHER" id="PTHR33204">
    <property type="entry name" value="TRANSCRIPTIONAL REGULATOR, MARR FAMILY"/>
    <property type="match status" value="1"/>
</dbReference>
<dbReference type="Pfam" id="PF01638">
    <property type="entry name" value="HxlR"/>
    <property type="match status" value="1"/>
</dbReference>
<dbReference type="Gene3D" id="1.10.10.10">
    <property type="entry name" value="Winged helix-like DNA-binding domain superfamily/Winged helix DNA-binding domain"/>
    <property type="match status" value="1"/>
</dbReference>
<keyword evidence="1" id="KW-0805">Transcription regulation</keyword>
<dbReference type="Proteomes" id="UP001269819">
    <property type="component" value="Unassembled WGS sequence"/>
</dbReference>
<keyword evidence="3" id="KW-0804">Transcription</keyword>
<dbReference type="InterPro" id="IPR002577">
    <property type="entry name" value="HTH_HxlR"/>
</dbReference>
<evidence type="ECO:0000313" key="5">
    <source>
        <dbReference type="EMBL" id="MDV2079198.1"/>
    </source>
</evidence>
<dbReference type="InterPro" id="IPR036388">
    <property type="entry name" value="WH-like_DNA-bd_sf"/>
</dbReference>
<dbReference type="InterPro" id="IPR036390">
    <property type="entry name" value="WH_DNA-bd_sf"/>
</dbReference>
<evidence type="ECO:0000256" key="2">
    <source>
        <dbReference type="ARBA" id="ARBA00023125"/>
    </source>
</evidence>
<dbReference type="InterPro" id="IPR011991">
    <property type="entry name" value="ArsR-like_HTH"/>
</dbReference>
<dbReference type="RefSeq" id="WP_227175785.1">
    <property type="nucleotide sequence ID" value="NZ_BAABBC010000006.1"/>
</dbReference>
<proteinExistence type="predicted"/>
<gene>
    <name evidence="5" type="ORF">RYS15_10890</name>
</gene>
<dbReference type="SUPFAM" id="SSF46785">
    <property type="entry name" value="Winged helix' DNA-binding domain"/>
    <property type="match status" value="1"/>
</dbReference>
<keyword evidence="6" id="KW-1185">Reference proteome</keyword>
<protein>
    <submittedName>
        <fullName evidence="5">Helix-turn-helix domain-containing protein</fullName>
    </submittedName>
</protein>
<evidence type="ECO:0000259" key="4">
    <source>
        <dbReference type="PROSITE" id="PS51118"/>
    </source>
</evidence>
<dbReference type="EMBL" id="JAWIIJ010000006">
    <property type="protein sequence ID" value="MDV2079198.1"/>
    <property type="molecule type" value="Genomic_DNA"/>
</dbReference>
<dbReference type="PROSITE" id="PS51118">
    <property type="entry name" value="HTH_HXLR"/>
    <property type="match status" value="1"/>
</dbReference>
<keyword evidence="2" id="KW-0238">DNA-binding</keyword>
<sequence>MLPRRKNQVEEPPEQCPLGECLSVIGGTWTPNIIWYLSEHPRRFSELKDDIPGISAKMLTSRLRKLEADGVVERRVEPTSPPSVEYRLTDLGQELKPAIDAIVSVGHRLKERRAEGD</sequence>
<reference evidence="5 6" key="1">
    <citation type="submission" date="2023-10" db="EMBL/GenBank/DDBJ databases">
        <title>Characteristics and mechanism of a salt-tolerant marine origin heterotrophic nitrifying- aerobic denitrifying bacteria Marinobacter xestospongiae HN1.</title>
        <authorList>
            <person name="Qi R."/>
        </authorList>
    </citation>
    <scope>NUCLEOTIDE SEQUENCE [LARGE SCALE GENOMIC DNA]</scope>
    <source>
        <strain evidence="5 6">HN1</strain>
    </source>
</reference>
<evidence type="ECO:0000313" key="6">
    <source>
        <dbReference type="Proteomes" id="UP001269819"/>
    </source>
</evidence>
<organism evidence="5 6">
    <name type="scientific">Marinobacter xestospongiae</name>
    <dbReference type="NCBI Taxonomy" id="994319"/>
    <lineage>
        <taxon>Bacteria</taxon>
        <taxon>Pseudomonadati</taxon>
        <taxon>Pseudomonadota</taxon>
        <taxon>Gammaproteobacteria</taxon>
        <taxon>Pseudomonadales</taxon>
        <taxon>Marinobacteraceae</taxon>
        <taxon>Marinobacter</taxon>
    </lineage>
</organism>